<dbReference type="eggNOG" id="COG4675">
    <property type="taxonomic scope" value="Bacteria"/>
</dbReference>
<keyword evidence="3" id="KW-1185">Reference proteome</keyword>
<dbReference type="Gene3D" id="3.90.1340.10">
    <property type="entry name" value="Phage tail collar domain"/>
    <property type="match status" value="1"/>
</dbReference>
<dbReference type="Pfam" id="PF07484">
    <property type="entry name" value="Collar"/>
    <property type="match status" value="1"/>
</dbReference>
<name>A0A0A0ERY3_9GAMM</name>
<gene>
    <name evidence="2" type="ORF">N800_09330</name>
</gene>
<evidence type="ECO:0000313" key="3">
    <source>
        <dbReference type="Proteomes" id="UP000029998"/>
    </source>
</evidence>
<dbReference type="RefSeq" id="WP_036139695.1">
    <property type="nucleotide sequence ID" value="NZ_AVPU01000035.1"/>
</dbReference>
<dbReference type="InterPro" id="IPR037053">
    <property type="entry name" value="Phage_tail_collar_dom_sf"/>
</dbReference>
<proteinExistence type="predicted"/>
<evidence type="ECO:0000259" key="1">
    <source>
        <dbReference type="Pfam" id="PF07484"/>
    </source>
</evidence>
<reference evidence="2 3" key="1">
    <citation type="submission" date="2013-08" db="EMBL/GenBank/DDBJ databases">
        <title>Genome sequencing of Lysobacter.</title>
        <authorList>
            <person name="Zhang S."/>
            <person name="Wang G."/>
        </authorList>
    </citation>
    <scope>NUCLEOTIDE SEQUENCE [LARGE SCALE GENOMIC DNA]</scope>
    <source>
        <strain evidence="2 3">GH1-9</strain>
    </source>
</reference>
<dbReference type="InterPro" id="IPR011083">
    <property type="entry name" value="Phage_tail_collar_dom"/>
</dbReference>
<accession>A0A0A0ERY3</accession>
<dbReference type="STRING" id="1385517.N800_09330"/>
<dbReference type="Proteomes" id="UP000029998">
    <property type="component" value="Unassembled WGS sequence"/>
</dbReference>
<protein>
    <submittedName>
        <fullName evidence="2">Microcystin-dependent protein</fullName>
    </submittedName>
</protein>
<evidence type="ECO:0000313" key="2">
    <source>
        <dbReference type="EMBL" id="KGM53264.1"/>
    </source>
</evidence>
<feature type="domain" description="Phage tail collar" evidence="1">
    <location>
        <begin position="7"/>
        <end position="62"/>
    </location>
</feature>
<dbReference type="OrthoDB" id="9810174at2"/>
<dbReference type="AlphaFoldDB" id="A0A0A0ERY3"/>
<dbReference type="EMBL" id="AVPU01000035">
    <property type="protein sequence ID" value="KGM53264.1"/>
    <property type="molecule type" value="Genomic_DNA"/>
</dbReference>
<sequence>MTTPYIGEIQLFGFNFNPRGWAFCNGATLPISQNTALFSLLGTNYGGNGQTTFQLPNFAGRAGCEQGQGPGLSWRTLGQPFGTGTVTLNQSQIPAHNHGVNAYSQSAAGSGTGTPVSNGGLSFLGTSTTSRTFASGPANTQLAADMVAPSQGGGLPHENRQPYLGVNFCIALQGVFPSFA</sequence>
<comment type="caution">
    <text evidence="2">The sequence shown here is derived from an EMBL/GenBank/DDBJ whole genome shotgun (WGS) entry which is preliminary data.</text>
</comment>
<dbReference type="SUPFAM" id="SSF88874">
    <property type="entry name" value="Receptor-binding domain of short tail fibre protein gp12"/>
    <property type="match status" value="1"/>
</dbReference>
<organism evidence="2 3">
    <name type="scientific">Lysobacter daejeonensis GH1-9</name>
    <dbReference type="NCBI Taxonomy" id="1385517"/>
    <lineage>
        <taxon>Bacteria</taxon>
        <taxon>Pseudomonadati</taxon>
        <taxon>Pseudomonadota</taxon>
        <taxon>Gammaproteobacteria</taxon>
        <taxon>Lysobacterales</taxon>
        <taxon>Lysobacteraceae</taxon>
        <taxon>Aerolutibacter</taxon>
    </lineage>
</organism>